<evidence type="ECO:0000256" key="2">
    <source>
        <dbReference type="ARBA" id="ARBA00022737"/>
    </source>
</evidence>
<feature type="region of interest" description="Disordered" evidence="4">
    <location>
        <begin position="1"/>
        <end position="20"/>
    </location>
</feature>
<feature type="repeat" description="WD" evidence="3">
    <location>
        <begin position="287"/>
        <end position="316"/>
    </location>
</feature>
<accession>A0AAV3NX85</accession>
<feature type="repeat" description="WD" evidence="3">
    <location>
        <begin position="125"/>
        <end position="166"/>
    </location>
</feature>
<dbReference type="EMBL" id="BAABME010015806">
    <property type="protein sequence ID" value="GAA0143046.1"/>
    <property type="molecule type" value="Genomic_DNA"/>
</dbReference>
<dbReference type="SMART" id="SM00320">
    <property type="entry name" value="WD40"/>
    <property type="match status" value="6"/>
</dbReference>
<dbReference type="PANTHER" id="PTHR22844:SF387">
    <property type="entry name" value="F3I6.5 PROTEIN"/>
    <property type="match status" value="1"/>
</dbReference>
<dbReference type="PROSITE" id="PS50294">
    <property type="entry name" value="WD_REPEATS_REGION"/>
    <property type="match status" value="3"/>
</dbReference>
<gene>
    <name evidence="5" type="ORF">LIER_35672</name>
</gene>
<dbReference type="InterPro" id="IPR015943">
    <property type="entry name" value="WD40/YVTN_repeat-like_dom_sf"/>
</dbReference>
<dbReference type="Pfam" id="PF00400">
    <property type="entry name" value="WD40"/>
    <property type="match status" value="5"/>
</dbReference>
<keyword evidence="6" id="KW-1185">Reference proteome</keyword>
<dbReference type="AlphaFoldDB" id="A0AAV3NX85"/>
<dbReference type="Proteomes" id="UP001454036">
    <property type="component" value="Unassembled WGS sequence"/>
</dbReference>
<dbReference type="PANTHER" id="PTHR22844">
    <property type="entry name" value="F-BOX AND WD40 DOMAIN PROTEIN"/>
    <property type="match status" value="1"/>
</dbReference>
<dbReference type="InterPro" id="IPR001680">
    <property type="entry name" value="WD40_rpt"/>
</dbReference>
<dbReference type="InterPro" id="IPR036322">
    <property type="entry name" value="WD40_repeat_dom_sf"/>
</dbReference>
<dbReference type="InterPro" id="IPR020472">
    <property type="entry name" value="WD40_PAC1"/>
</dbReference>
<dbReference type="InterPro" id="IPR045182">
    <property type="entry name" value="JINGUBANG-like"/>
</dbReference>
<feature type="repeat" description="WD" evidence="3">
    <location>
        <begin position="168"/>
        <end position="208"/>
    </location>
</feature>
<evidence type="ECO:0000256" key="1">
    <source>
        <dbReference type="ARBA" id="ARBA00022574"/>
    </source>
</evidence>
<dbReference type="SUPFAM" id="SSF50978">
    <property type="entry name" value="WD40 repeat-like"/>
    <property type="match status" value="1"/>
</dbReference>
<dbReference type="PROSITE" id="PS50082">
    <property type="entry name" value="WD_REPEATS_2"/>
    <property type="match status" value="4"/>
</dbReference>
<proteinExistence type="predicted"/>
<protein>
    <submittedName>
        <fullName evidence="5">Uncharacterized protein</fullName>
    </submittedName>
</protein>
<evidence type="ECO:0000313" key="5">
    <source>
        <dbReference type="EMBL" id="GAA0143046.1"/>
    </source>
</evidence>
<comment type="caution">
    <text evidence="5">The sequence shown here is derived from an EMBL/GenBank/DDBJ whole genome shotgun (WGS) entry which is preliminary data.</text>
</comment>
<evidence type="ECO:0000256" key="4">
    <source>
        <dbReference type="SAM" id="MobiDB-lite"/>
    </source>
</evidence>
<feature type="repeat" description="WD" evidence="3">
    <location>
        <begin position="213"/>
        <end position="245"/>
    </location>
</feature>
<dbReference type="PRINTS" id="PR00320">
    <property type="entry name" value="GPROTEINBRPT"/>
</dbReference>
<name>A0AAV3NX85_LITER</name>
<sequence length="381" mass="42215">MWRRDMPMQQESPTNNNTTSTCSIVSEKFPPELDKVGSECTHLYPSNNNNITIEGNSSVKCIVVMGDKLFSAHQDHKVRVFRIHDSTPNENLKCISTLPTINDRWIKPFWGKNYVKEGKNKKHTWVHHVDTVSSLVISKDGCLLYSASWDRTFKIWRVSDFKCMESVQDAHDDAINAIVVSFDGYVYTGSGDRKIKVWKILEGEKRHALVATLEKHKSGVNALALSDDGLVLYSGACDRSILVWEKEGGGGGCPSSRKDRFLRVTHPSTTGDTTSSRGGHMVVVGALRGHNKAILCLVVVGDLVVSGSADATVRIWRRGEGRSYGCLGVLEGHAKPVKSLALVVDSCYEERDGFGGGSYYLVYSGSLDCDIKVWRIWIASQ</sequence>
<reference evidence="5 6" key="1">
    <citation type="submission" date="2024-01" db="EMBL/GenBank/DDBJ databases">
        <title>The complete chloroplast genome sequence of Lithospermum erythrorhizon: insights into the phylogenetic relationship among Boraginaceae species and the maternal lineages of purple gromwells.</title>
        <authorList>
            <person name="Okada T."/>
            <person name="Watanabe K."/>
        </authorList>
    </citation>
    <scope>NUCLEOTIDE SEQUENCE [LARGE SCALE GENOMIC DNA]</scope>
</reference>
<dbReference type="Gene3D" id="2.130.10.10">
    <property type="entry name" value="YVTN repeat-like/Quinoprotein amine dehydrogenase"/>
    <property type="match status" value="2"/>
</dbReference>
<evidence type="ECO:0000256" key="3">
    <source>
        <dbReference type="PROSITE-ProRule" id="PRU00221"/>
    </source>
</evidence>
<evidence type="ECO:0000313" key="6">
    <source>
        <dbReference type="Proteomes" id="UP001454036"/>
    </source>
</evidence>
<organism evidence="5 6">
    <name type="scientific">Lithospermum erythrorhizon</name>
    <name type="common">Purple gromwell</name>
    <name type="synonym">Lithospermum officinale var. erythrorhizon</name>
    <dbReference type="NCBI Taxonomy" id="34254"/>
    <lineage>
        <taxon>Eukaryota</taxon>
        <taxon>Viridiplantae</taxon>
        <taxon>Streptophyta</taxon>
        <taxon>Embryophyta</taxon>
        <taxon>Tracheophyta</taxon>
        <taxon>Spermatophyta</taxon>
        <taxon>Magnoliopsida</taxon>
        <taxon>eudicotyledons</taxon>
        <taxon>Gunneridae</taxon>
        <taxon>Pentapetalae</taxon>
        <taxon>asterids</taxon>
        <taxon>lamiids</taxon>
        <taxon>Boraginales</taxon>
        <taxon>Boraginaceae</taxon>
        <taxon>Boraginoideae</taxon>
        <taxon>Lithospermeae</taxon>
        <taxon>Lithospermum</taxon>
    </lineage>
</organism>
<keyword evidence="2" id="KW-0677">Repeat</keyword>
<keyword evidence="1 3" id="KW-0853">WD repeat</keyword>